<dbReference type="EMBL" id="JBBWWQ010000005">
    <property type="protein sequence ID" value="KAK8946890.1"/>
    <property type="molecule type" value="Genomic_DNA"/>
</dbReference>
<feature type="domain" description="RPA-interacting protein N-terminal" evidence="6">
    <location>
        <begin position="7"/>
        <end position="44"/>
    </location>
</feature>
<reference evidence="9 10" key="1">
    <citation type="journal article" date="2022" name="Nat. Plants">
        <title>Genomes of leafy and leafless Platanthera orchids illuminate the evolution of mycoheterotrophy.</title>
        <authorList>
            <person name="Li M.H."/>
            <person name="Liu K.W."/>
            <person name="Li Z."/>
            <person name="Lu H.C."/>
            <person name="Ye Q.L."/>
            <person name="Zhang D."/>
            <person name="Wang J.Y."/>
            <person name="Li Y.F."/>
            <person name="Zhong Z.M."/>
            <person name="Liu X."/>
            <person name="Yu X."/>
            <person name="Liu D.K."/>
            <person name="Tu X.D."/>
            <person name="Liu B."/>
            <person name="Hao Y."/>
            <person name="Liao X.Y."/>
            <person name="Jiang Y.T."/>
            <person name="Sun W.H."/>
            <person name="Chen J."/>
            <person name="Chen Y.Q."/>
            <person name="Ai Y."/>
            <person name="Zhai J.W."/>
            <person name="Wu S.S."/>
            <person name="Zhou Z."/>
            <person name="Hsiao Y.Y."/>
            <person name="Wu W.L."/>
            <person name="Chen Y.Y."/>
            <person name="Lin Y.F."/>
            <person name="Hsu J.L."/>
            <person name="Li C.Y."/>
            <person name="Wang Z.W."/>
            <person name="Zhao X."/>
            <person name="Zhong W.Y."/>
            <person name="Ma X.K."/>
            <person name="Ma L."/>
            <person name="Huang J."/>
            <person name="Chen G.Z."/>
            <person name="Huang M.Z."/>
            <person name="Huang L."/>
            <person name="Peng D.H."/>
            <person name="Luo Y.B."/>
            <person name="Zou S.Q."/>
            <person name="Chen S.P."/>
            <person name="Lan S."/>
            <person name="Tsai W.C."/>
            <person name="Van de Peer Y."/>
            <person name="Liu Z.J."/>
        </authorList>
    </citation>
    <scope>NUCLEOTIDE SEQUENCE [LARGE SCALE GENOMIC DNA]</scope>
    <source>
        <strain evidence="9">Lor287</strain>
    </source>
</reference>
<comment type="caution">
    <text evidence="9">The sequence shown here is derived from an EMBL/GenBank/DDBJ whole genome shotgun (WGS) entry which is preliminary data.</text>
</comment>
<dbReference type="InterPro" id="IPR028158">
    <property type="entry name" value="RPA_interact_N_dom"/>
</dbReference>
<evidence type="ECO:0000256" key="1">
    <source>
        <dbReference type="ARBA" id="ARBA00004123"/>
    </source>
</evidence>
<dbReference type="GO" id="GO:0006606">
    <property type="term" value="P:protein import into nucleus"/>
    <property type="evidence" value="ECO:0007669"/>
    <property type="project" value="TreeGrafter"/>
</dbReference>
<dbReference type="InterPro" id="IPR028155">
    <property type="entry name" value="RPA_interact_central"/>
</dbReference>
<gene>
    <name evidence="9" type="ORF">KSP39_PZI006614</name>
</gene>
<protein>
    <recommendedName>
        <fullName evidence="11">RPA-interacting protein</fullName>
    </recommendedName>
</protein>
<evidence type="ECO:0000259" key="6">
    <source>
        <dbReference type="Pfam" id="PF14766"/>
    </source>
</evidence>
<dbReference type="PANTHER" id="PTHR31742:SF1">
    <property type="entry name" value="RPA-INTERACTING PROTEIN"/>
    <property type="match status" value="1"/>
</dbReference>
<keyword evidence="10" id="KW-1185">Reference proteome</keyword>
<dbReference type="PANTHER" id="PTHR31742">
    <property type="entry name" value="RPA-INTERACTING PROTEIN RPAIN"/>
    <property type="match status" value="1"/>
</dbReference>
<feature type="domain" description="RPA-interacting protein C-terminal" evidence="8">
    <location>
        <begin position="164"/>
        <end position="246"/>
    </location>
</feature>
<evidence type="ECO:0000256" key="4">
    <source>
        <dbReference type="ARBA" id="ARBA00022833"/>
    </source>
</evidence>
<keyword evidence="3" id="KW-0863">Zinc-finger</keyword>
<dbReference type="Proteomes" id="UP001418222">
    <property type="component" value="Unassembled WGS sequence"/>
</dbReference>
<dbReference type="Pfam" id="PF14766">
    <property type="entry name" value="RPA_interact_N"/>
    <property type="match status" value="1"/>
</dbReference>
<dbReference type="InterPro" id="IPR028156">
    <property type="entry name" value="RIP"/>
</dbReference>
<evidence type="ECO:0000256" key="5">
    <source>
        <dbReference type="ARBA" id="ARBA00023242"/>
    </source>
</evidence>
<dbReference type="InterPro" id="IPR028159">
    <property type="entry name" value="RPA_interact_C_dom"/>
</dbReference>
<evidence type="ECO:0000256" key="2">
    <source>
        <dbReference type="ARBA" id="ARBA00022723"/>
    </source>
</evidence>
<evidence type="ECO:0000313" key="10">
    <source>
        <dbReference type="Proteomes" id="UP001418222"/>
    </source>
</evidence>
<evidence type="ECO:0000256" key="3">
    <source>
        <dbReference type="ARBA" id="ARBA00022771"/>
    </source>
</evidence>
<dbReference type="Pfam" id="PF14768">
    <property type="entry name" value="RPA_interact_C"/>
    <property type="match status" value="1"/>
</dbReference>
<name>A0AAP0G9Q5_9ASPA</name>
<dbReference type="Pfam" id="PF14767">
    <property type="entry name" value="RPA_interact_M"/>
    <property type="match status" value="1"/>
</dbReference>
<keyword evidence="5" id="KW-0539">Nucleus</keyword>
<dbReference type="GO" id="GO:0005634">
    <property type="term" value="C:nucleus"/>
    <property type="evidence" value="ECO:0007669"/>
    <property type="project" value="UniProtKB-SubCell"/>
</dbReference>
<dbReference type="GO" id="GO:0008270">
    <property type="term" value="F:zinc ion binding"/>
    <property type="evidence" value="ECO:0007669"/>
    <property type="project" value="UniProtKB-KW"/>
</dbReference>
<dbReference type="AlphaFoldDB" id="A0AAP0G9Q5"/>
<feature type="domain" description="RPA-interacting protein central" evidence="7">
    <location>
        <begin position="58"/>
        <end position="147"/>
    </location>
</feature>
<comment type="subcellular location">
    <subcellularLocation>
        <location evidence="1">Nucleus</location>
    </subcellularLocation>
</comment>
<proteinExistence type="predicted"/>
<keyword evidence="2" id="KW-0479">Metal-binding</keyword>
<evidence type="ECO:0000313" key="9">
    <source>
        <dbReference type="EMBL" id="KAK8946890.1"/>
    </source>
</evidence>
<evidence type="ECO:0000259" key="8">
    <source>
        <dbReference type="Pfam" id="PF14768"/>
    </source>
</evidence>
<keyword evidence="4" id="KW-0862">Zinc</keyword>
<evidence type="ECO:0008006" key="11">
    <source>
        <dbReference type="Google" id="ProtNLM"/>
    </source>
</evidence>
<evidence type="ECO:0000259" key="7">
    <source>
        <dbReference type="Pfam" id="PF14767"/>
    </source>
</evidence>
<organism evidence="9 10">
    <name type="scientific">Platanthera zijinensis</name>
    <dbReference type="NCBI Taxonomy" id="2320716"/>
    <lineage>
        <taxon>Eukaryota</taxon>
        <taxon>Viridiplantae</taxon>
        <taxon>Streptophyta</taxon>
        <taxon>Embryophyta</taxon>
        <taxon>Tracheophyta</taxon>
        <taxon>Spermatophyta</taxon>
        <taxon>Magnoliopsida</taxon>
        <taxon>Liliopsida</taxon>
        <taxon>Asparagales</taxon>
        <taxon>Orchidaceae</taxon>
        <taxon>Orchidoideae</taxon>
        <taxon>Orchideae</taxon>
        <taxon>Orchidinae</taxon>
        <taxon>Platanthera</taxon>
    </lineage>
</organism>
<accession>A0AAP0G9Q5</accession>
<sequence length="248" mass="29267">MMEGSRPKRESLKTHHPNWKEKLRQNCLKRVGEERALLLWKIRSNGHQASNKKEVIHSTFRHIVIGEFEKIKELPFGDCHGISNSENVDILWEYDHLCSETESEDLMMEMEKILYRDLREERIRRGPEDGNELELIEEEDEHLARAVLEHMKIADDQALKNKVWCPICKRGELKETHHLIYCTDCALKIDLENDKVNMEFVRARLGDVHMEHLDRGCRSMPEFCMETRFDLTALYIRCSACSTFEIVL</sequence>